<keyword evidence="1" id="KW-0472">Membrane</keyword>
<keyword evidence="1" id="KW-1133">Transmembrane helix</keyword>
<sequence>MDADNLRFNTLRNALYHTARRRHYEGVARYFNLFVILLGTAAVSDMLGVYGITQAQIGAAVAIVGALQLVFDFGRQARDHQVLQRDYYRLLAEIEADTEPTTESLAQWRGEMMLITADEPPVLRAVDAKAYNDALDASGVYPLTERLRIPWYQRLLGRFLSFEGFSYKKLSESS</sequence>
<evidence type="ECO:0000256" key="1">
    <source>
        <dbReference type="SAM" id="Phobius"/>
    </source>
</evidence>
<feature type="transmembrane region" description="Helical" evidence="1">
    <location>
        <begin position="57"/>
        <end position="74"/>
    </location>
</feature>
<feature type="transmembrane region" description="Helical" evidence="1">
    <location>
        <begin position="30"/>
        <end position="51"/>
    </location>
</feature>
<evidence type="ECO:0000313" key="3">
    <source>
        <dbReference type="Proteomes" id="UP000319255"/>
    </source>
</evidence>
<dbReference type="Proteomes" id="UP000319255">
    <property type="component" value="Unassembled WGS sequence"/>
</dbReference>
<evidence type="ECO:0008006" key="4">
    <source>
        <dbReference type="Google" id="ProtNLM"/>
    </source>
</evidence>
<keyword evidence="1" id="KW-0812">Transmembrane</keyword>
<comment type="caution">
    <text evidence="2">The sequence shown here is derived from an EMBL/GenBank/DDBJ whole genome shotgun (WGS) entry which is preliminary data.</text>
</comment>
<dbReference type="OrthoDB" id="8103752at2"/>
<dbReference type="EMBL" id="VFRP01000060">
    <property type="protein sequence ID" value="TPE45079.1"/>
    <property type="molecule type" value="Genomic_DNA"/>
</dbReference>
<proteinExistence type="predicted"/>
<evidence type="ECO:0000313" key="2">
    <source>
        <dbReference type="EMBL" id="TPE45079.1"/>
    </source>
</evidence>
<protein>
    <recommendedName>
        <fullName evidence="4">SMODS and SLOG-associating 2TM effector domain-containing protein</fullName>
    </recommendedName>
</protein>
<name>A0A501W655_9RHOB</name>
<dbReference type="AlphaFoldDB" id="A0A501W655"/>
<dbReference type="RefSeq" id="WP_140456396.1">
    <property type="nucleotide sequence ID" value="NZ_VFRP01000060.1"/>
</dbReference>
<reference evidence="2 3" key="1">
    <citation type="submission" date="2019-06" db="EMBL/GenBank/DDBJ databases">
        <title>A novel bacterium of genus Amaricoccus, isolated from marine sediment.</title>
        <authorList>
            <person name="Huang H."/>
            <person name="Mo K."/>
            <person name="Hu Y."/>
        </authorList>
    </citation>
    <scope>NUCLEOTIDE SEQUENCE [LARGE SCALE GENOMIC DNA]</scope>
    <source>
        <strain evidence="2 3">HB172011</strain>
    </source>
</reference>
<organism evidence="2 3">
    <name type="scientific">Amaricoccus solimangrovi</name>
    <dbReference type="NCBI Taxonomy" id="2589815"/>
    <lineage>
        <taxon>Bacteria</taxon>
        <taxon>Pseudomonadati</taxon>
        <taxon>Pseudomonadota</taxon>
        <taxon>Alphaproteobacteria</taxon>
        <taxon>Rhodobacterales</taxon>
        <taxon>Paracoccaceae</taxon>
        <taxon>Amaricoccus</taxon>
    </lineage>
</organism>
<gene>
    <name evidence="2" type="ORF">FJM51_22790</name>
</gene>
<accession>A0A501W655</accession>
<keyword evidence="3" id="KW-1185">Reference proteome</keyword>